<dbReference type="Gene3D" id="2.60.40.1730">
    <property type="entry name" value="tricorn interacting facor f3 domain"/>
    <property type="match status" value="1"/>
</dbReference>
<evidence type="ECO:0000256" key="5">
    <source>
        <dbReference type="ARBA" id="ARBA00015611"/>
    </source>
</evidence>
<keyword evidence="8" id="KW-0479">Metal-binding</keyword>
<dbReference type="EMBL" id="DRQG01000109">
    <property type="protein sequence ID" value="HGY56374.1"/>
    <property type="molecule type" value="Genomic_DNA"/>
</dbReference>
<evidence type="ECO:0000256" key="1">
    <source>
        <dbReference type="ARBA" id="ARBA00000098"/>
    </source>
</evidence>
<dbReference type="GO" id="GO:0008270">
    <property type="term" value="F:zinc ion binding"/>
    <property type="evidence" value="ECO:0007669"/>
    <property type="project" value="InterPro"/>
</dbReference>
<dbReference type="Proteomes" id="UP000885779">
    <property type="component" value="Unassembled WGS sequence"/>
</dbReference>
<dbReference type="InterPro" id="IPR045357">
    <property type="entry name" value="Aminopeptidase_N-like_N"/>
</dbReference>
<dbReference type="EC" id="3.4.11.2" evidence="4"/>
<feature type="domain" description="Secretion system C-terminal sorting" evidence="14">
    <location>
        <begin position="573"/>
        <end position="647"/>
    </location>
</feature>
<evidence type="ECO:0000256" key="6">
    <source>
        <dbReference type="ARBA" id="ARBA00022438"/>
    </source>
</evidence>
<dbReference type="InterPro" id="IPR042097">
    <property type="entry name" value="Aminopeptidase_N-like_N_sf"/>
</dbReference>
<dbReference type="SUPFAM" id="SSF63737">
    <property type="entry name" value="Leukotriene A4 hydrolase N-terminal domain"/>
    <property type="match status" value="1"/>
</dbReference>
<keyword evidence="9" id="KW-0378">Hydrolase</keyword>
<dbReference type="GO" id="GO:0005737">
    <property type="term" value="C:cytoplasm"/>
    <property type="evidence" value="ECO:0007669"/>
    <property type="project" value="TreeGrafter"/>
</dbReference>
<dbReference type="GO" id="GO:0043171">
    <property type="term" value="P:peptide catabolic process"/>
    <property type="evidence" value="ECO:0007669"/>
    <property type="project" value="TreeGrafter"/>
</dbReference>
<dbReference type="PANTHER" id="PTHR11533:SF174">
    <property type="entry name" value="PUROMYCIN-SENSITIVE AMINOPEPTIDASE-RELATED"/>
    <property type="match status" value="1"/>
</dbReference>
<name>A0A7V4WVH9_CALAY</name>
<gene>
    <name evidence="15" type="ORF">ENK44_11755</name>
</gene>
<keyword evidence="10" id="KW-0862">Zinc</keyword>
<dbReference type="PRINTS" id="PR00756">
    <property type="entry name" value="ALADIPTASE"/>
</dbReference>
<keyword evidence="7" id="KW-0645">Protease</keyword>
<dbReference type="InterPro" id="IPR014782">
    <property type="entry name" value="Peptidase_M1_dom"/>
</dbReference>
<comment type="similarity">
    <text evidence="3">Belongs to the peptidase M1 family.</text>
</comment>
<dbReference type="GO" id="GO:0006508">
    <property type="term" value="P:proteolysis"/>
    <property type="evidence" value="ECO:0007669"/>
    <property type="project" value="UniProtKB-KW"/>
</dbReference>
<dbReference type="InterPro" id="IPR001930">
    <property type="entry name" value="Peptidase_M1"/>
</dbReference>
<evidence type="ECO:0000256" key="11">
    <source>
        <dbReference type="ARBA" id="ARBA00023049"/>
    </source>
</evidence>
<evidence type="ECO:0000259" key="14">
    <source>
        <dbReference type="Pfam" id="PF18962"/>
    </source>
</evidence>
<keyword evidence="6" id="KW-0031">Aminopeptidase</keyword>
<evidence type="ECO:0000256" key="3">
    <source>
        <dbReference type="ARBA" id="ARBA00010136"/>
    </source>
</evidence>
<dbReference type="GO" id="GO:0005615">
    <property type="term" value="C:extracellular space"/>
    <property type="evidence" value="ECO:0007669"/>
    <property type="project" value="TreeGrafter"/>
</dbReference>
<dbReference type="InterPro" id="IPR050344">
    <property type="entry name" value="Peptidase_M1_aminopeptidases"/>
</dbReference>
<dbReference type="GO" id="GO:0016020">
    <property type="term" value="C:membrane"/>
    <property type="evidence" value="ECO:0007669"/>
    <property type="project" value="TreeGrafter"/>
</dbReference>
<sequence>MYKKTIALVLTLIIMLFAQQPWHKKEIENKKRAFLKLSNTQAASPNQKKFDVIYYRLDLDIQVLQERIQGYVQMVARVVDGPINVVELNLHDYMTVDSVVADSGPLSFNHLNHILTVTLDKDYANNETISFKIYYQGDPTLTGSDAFVFTTYNSKPHFWTLSEPYGAREWWPCKDVPEDKADSVDIIVRVPDGMSVASNGLIVSEQSDGVNTTFHWKERYPMVTYLVSLAGYEYTRYSDTYQTLNGGTMPIDFFVYPYHYQNSDFRDNYARTKDMITAFAGYFGEYPFVTEKYGHAEFLWGGGMEHQTCSSLGGYGIGLIAHELGHQWWGDMITCRDFHHIWLNEGFATYCEALWREYDEGTAAYHDEMAANEYKGPGTIYVEDDTDENEIFNGNLSYSKASWVLHMLRHVVGDSVFFDILQTYYADSRYQYGTAVTEDFQGVCESVSGLNLDKFFQQWIYGEYYPQYEYSWSSAAEGNQYRISLSIDQTQTNTGLFWMPIDVFVQTAAGDTIFVVWDSLQTQQFDLFVNDEPISVQLDTDKWILRDVTEVTSALANATNSYPSRDFRIIGAYPNPFNPAVTVKFFQDERSPVSVDVYDNLGRRIARLAERRMYNSGIQRISWNAEQQASGIYFVVIKKENTRKLVKVLLVK</sequence>
<evidence type="ECO:0000256" key="4">
    <source>
        <dbReference type="ARBA" id="ARBA00012564"/>
    </source>
</evidence>
<evidence type="ECO:0000256" key="10">
    <source>
        <dbReference type="ARBA" id="ARBA00022833"/>
    </source>
</evidence>
<comment type="cofactor">
    <cofactor evidence="2">
        <name>Zn(2+)</name>
        <dbReference type="ChEBI" id="CHEBI:29105"/>
    </cofactor>
</comment>
<evidence type="ECO:0000256" key="2">
    <source>
        <dbReference type="ARBA" id="ARBA00001947"/>
    </source>
</evidence>
<accession>A0A7V4WVH9</accession>
<comment type="caution">
    <text evidence="15">The sequence shown here is derived from an EMBL/GenBank/DDBJ whole genome shotgun (WGS) entry which is preliminary data.</text>
</comment>
<feature type="domain" description="Peptidase M1 membrane alanine aminopeptidase" evidence="12">
    <location>
        <begin position="319"/>
        <end position="459"/>
    </location>
</feature>
<evidence type="ECO:0000259" key="12">
    <source>
        <dbReference type="Pfam" id="PF01433"/>
    </source>
</evidence>
<dbReference type="PANTHER" id="PTHR11533">
    <property type="entry name" value="PROTEASE M1 ZINC METALLOPROTEASE"/>
    <property type="match status" value="1"/>
</dbReference>
<keyword evidence="11" id="KW-0482">Metalloprotease</keyword>
<feature type="domain" description="Aminopeptidase N-like N-terminal" evidence="13">
    <location>
        <begin position="54"/>
        <end position="226"/>
    </location>
</feature>
<dbReference type="GO" id="GO:0016285">
    <property type="term" value="F:alanyl aminopeptidase activity"/>
    <property type="evidence" value="ECO:0007669"/>
    <property type="project" value="UniProtKB-EC"/>
</dbReference>
<dbReference type="SUPFAM" id="SSF55486">
    <property type="entry name" value="Metalloproteases ('zincins'), catalytic domain"/>
    <property type="match status" value="1"/>
</dbReference>
<evidence type="ECO:0000256" key="7">
    <source>
        <dbReference type="ARBA" id="ARBA00022670"/>
    </source>
</evidence>
<proteinExistence type="inferred from homology"/>
<organism evidence="15">
    <name type="scientific">Caldithrix abyssi</name>
    <dbReference type="NCBI Taxonomy" id="187145"/>
    <lineage>
        <taxon>Bacteria</taxon>
        <taxon>Pseudomonadati</taxon>
        <taxon>Calditrichota</taxon>
        <taxon>Calditrichia</taxon>
        <taxon>Calditrichales</taxon>
        <taxon>Calditrichaceae</taxon>
        <taxon>Caldithrix</taxon>
    </lineage>
</organism>
<dbReference type="GO" id="GO:0070006">
    <property type="term" value="F:metalloaminopeptidase activity"/>
    <property type="evidence" value="ECO:0007669"/>
    <property type="project" value="TreeGrafter"/>
</dbReference>
<protein>
    <recommendedName>
        <fullName evidence="5">Aminopeptidase N</fullName>
        <ecNumber evidence="4">3.4.11.2</ecNumber>
    </recommendedName>
</protein>
<dbReference type="InterPro" id="IPR027268">
    <property type="entry name" value="Peptidase_M4/M1_CTD_sf"/>
</dbReference>
<dbReference type="InterPro" id="IPR026444">
    <property type="entry name" value="Secre_tail"/>
</dbReference>
<evidence type="ECO:0000259" key="13">
    <source>
        <dbReference type="Pfam" id="PF17900"/>
    </source>
</evidence>
<evidence type="ECO:0000256" key="8">
    <source>
        <dbReference type="ARBA" id="ARBA00022723"/>
    </source>
</evidence>
<evidence type="ECO:0000256" key="9">
    <source>
        <dbReference type="ARBA" id="ARBA00022801"/>
    </source>
</evidence>
<dbReference type="Pfam" id="PF18962">
    <property type="entry name" value="Por_Secre_tail"/>
    <property type="match status" value="1"/>
</dbReference>
<evidence type="ECO:0000313" key="15">
    <source>
        <dbReference type="EMBL" id="HGY56374.1"/>
    </source>
</evidence>
<dbReference type="NCBIfam" id="TIGR04183">
    <property type="entry name" value="Por_Secre_tail"/>
    <property type="match status" value="1"/>
</dbReference>
<dbReference type="AlphaFoldDB" id="A0A7V4WVH9"/>
<dbReference type="CDD" id="cd09603">
    <property type="entry name" value="M1_APN_like"/>
    <property type="match status" value="1"/>
</dbReference>
<dbReference type="Pfam" id="PF01433">
    <property type="entry name" value="Peptidase_M1"/>
    <property type="match status" value="1"/>
</dbReference>
<reference evidence="15" key="1">
    <citation type="journal article" date="2020" name="mSystems">
        <title>Genome- and Community-Level Interaction Insights into Carbon Utilization and Element Cycling Functions of Hydrothermarchaeota in Hydrothermal Sediment.</title>
        <authorList>
            <person name="Zhou Z."/>
            <person name="Liu Y."/>
            <person name="Xu W."/>
            <person name="Pan J."/>
            <person name="Luo Z.H."/>
            <person name="Li M."/>
        </authorList>
    </citation>
    <scope>NUCLEOTIDE SEQUENCE [LARGE SCALE GENOMIC DNA]</scope>
    <source>
        <strain evidence="15">HyVt-577</strain>
    </source>
</reference>
<dbReference type="Pfam" id="PF17900">
    <property type="entry name" value="Peptidase_M1_N"/>
    <property type="match status" value="1"/>
</dbReference>
<dbReference type="GO" id="GO:0042277">
    <property type="term" value="F:peptide binding"/>
    <property type="evidence" value="ECO:0007669"/>
    <property type="project" value="TreeGrafter"/>
</dbReference>
<comment type="catalytic activity">
    <reaction evidence="1">
        <text>Release of an N-terminal amino acid, Xaa-|-Yaa- from a peptide, amide or arylamide. Xaa is preferably Ala, but may be most amino acids including Pro (slow action). When a terminal hydrophobic residue is followed by a prolyl residue, the two may be released as an intact Xaa-Pro dipeptide.</text>
        <dbReference type="EC" id="3.4.11.2"/>
    </reaction>
</comment>
<dbReference type="Gene3D" id="1.10.390.10">
    <property type="entry name" value="Neutral Protease Domain 2"/>
    <property type="match status" value="1"/>
</dbReference>